<name>A0A7R9C2H2_9CRUS</name>
<proteinExistence type="predicted"/>
<gene>
    <name evidence="1" type="ORF">NMOB1V02_LOCUS13643</name>
</gene>
<sequence length="118" mass="13333">MVDCELVRAIGVSNFLVDDLESLMETASIIPHVNQFEYHPYLNDCDVRAIQVLTLFPKFQGSCPLAKGEILQRPELVQVAQRIGKTPAQVSIRYSIQNDVIAIPKSLRPWRLRENASV</sequence>
<dbReference type="Proteomes" id="UP000678499">
    <property type="component" value="Unassembled WGS sequence"/>
</dbReference>
<dbReference type="Gene3D" id="3.20.20.100">
    <property type="entry name" value="NADP-dependent oxidoreductase domain"/>
    <property type="match status" value="1"/>
</dbReference>
<feature type="non-terminal residue" evidence="1">
    <location>
        <position position="1"/>
    </location>
</feature>
<dbReference type="EMBL" id="OA921425">
    <property type="protein sequence ID" value="CAD7286041.1"/>
    <property type="molecule type" value="Genomic_DNA"/>
</dbReference>
<reference evidence="1" key="1">
    <citation type="submission" date="2020-11" db="EMBL/GenBank/DDBJ databases">
        <authorList>
            <person name="Tran Van P."/>
        </authorList>
    </citation>
    <scope>NUCLEOTIDE SEQUENCE</scope>
</reference>
<organism evidence="1">
    <name type="scientific">Notodromas monacha</name>
    <dbReference type="NCBI Taxonomy" id="399045"/>
    <lineage>
        <taxon>Eukaryota</taxon>
        <taxon>Metazoa</taxon>
        <taxon>Ecdysozoa</taxon>
        <taxon>Arthropoda</taxon>
        <taxon>Crustacea</taxon>
        <taxon>Oligostraca</taxon>
        <taxon>Ostracoda</taxon>
        <taxon>Podocopa</taxon>
        <taxon>Podocopida</taxon>
        <taxon>Cypridocopina</taxon>
        <taxon>Cypridoidea</taxon>
        <taxon>Cyprididae</taxon>
        <taxon>Notodromas</taxon>
    </lineage>
</organism>
<dbReference type="AlphaFoldDB" id="A0A7R9C2H2"/>
<dbReference type="InterPro" id="IPR020471">
    <property type="entry name" value="AKR"/>
</dbReference>
<accession>A0A7R9C2H2</accession>
<protein>
    <recommendedName>
        <fullName evidence="3">NADP-dependent oxidoreductase domain-containing protein</fullName>
    </recommendedName>
</protein>
<keyword evidence="2" id="KW-1185">Reference proteome</keyword>
<evidence type="ECO:0000313" key="1">
    <source>
        <dbReference type="EMBL" id="CAD7286041.1"/>
    </source>
</evidence>
<dbReference type="InterPro" id="IPR036812">
    <property type="entry name" value="NAD(P)_OxRdtase_dom_sf"/>
</dbReference>
<evidence type="ECO:0008006" key="3">
    <source>
        <dbReference type="Google" id="ProtNLM"/>
    </source>
</evidence>
<dbReference type="EMBL" id="CAJPEX010039388">
    <property type="protein sequence ID" value="CAG0926193.1"/>
    <property type="molecule type" value="Genomic_DNA"/>
</dbReference>
<dbReference type="PANTHER" id="PTHR43827:SF10">
    <property type="entry name" value="ZGC:110366"/>
    <property type="match status" value="1"/>
</dbReference>
<dbReference type="GO" id="GO:0016491">
    <property type="term" value="F:oxidoreductase activity"/>
    <property type="evidence" value="ECO:0007669"/>
    <property type="project" value="InterPro"/>
</dbReference>
<evidence type="ECO:0000313" key="2">
    <source>
        <dbReference type="Proteomes" id="UP000678499"/>
    </source>
</evidence>
<dbReference type="SUPFAM" id="SSF51430">
    <property type="entry name" value="NAD(P)-linked oxidoreductase"/>
    <property type="match status" value="1"/>
</dbReference>
<dbReference type="PANTHER" id="PTHR43827">
    <property type="entry name" value="2,5-DIKETO-D-GLUCONIC ACID REDUCTASE"/>
    <property type="match status" value="1"/>
</dbReference>
<dbReference type="OrthoDB" id="416253at2759"/>